<organism evidence="2 3">
    <name type="scientific">Phyllostomus discolor</name>
    <name type="common">pale spear-nosed bat</name>
    <dbReference type="NCBI Taxonomy" id="89673"/>
    <lineage>
        <taxon>Eukaryota</taxon>
        <taxon>Metazoa</taxon>
        <taxon>Chordata</taxon>
        <taxon>Craniata</taxon>
        <taxon>Vertebrata</taxon>
        <taxon>Euteleostomi</taxon>
        <taxon>Mammalia</taxon>
        <taxon>Eutheria</taxon>
        <taxon>Laurasiatheria</taxon>
        <taxon>Chiroptera</taxon>
        <taxon>Yangochiroptera</taxon>
        <taxon>Phyllostomidae</taxon>
        <taxon>Phyllostominae</taxon>
        <taxon>Phyllostomus</taxon>
    </lineage>
</organism>
<evidence type="ECO:0000313" key="2">
    <source>
        <dbReference type="EMBL" id="KAF6078334.1"/>
    </source>
</evidence>
<protein>
    <submittedName>
        <fullName evidence="2">Uncharacterized protein</fullName>
    </submittedName>
</protein>
<name>A0A834DFT1_9CHIR</name>
<proteinExistence type="predicted"/>
<reference evidence="2 3" key="1">
    <citation type="journal article" date="2020" name="Nature">
        <title>Six reference-quality genomes reveal evolution of bat adaptations.</title>
        <authorList>
            <person name="Jebb D."/>
            <person name="Huang Z."/>
            <person name="Pippel M."/>
            <person name="Hughes G.M."/>
            <person name="Lavrichenko K."/>
            <person name="Devanna P."/>
            <person name="Winkler S."/>
            <person name="Jermiin L.S."/>
            <person name="Skirmuntt E.C."/>
            <person name="Katzourakis A."/>
            <person name="Burkitt-Gray L."/>
            <person name="Ray D.A."/>
            <person name="Sullivan K.A.M."/>
            <person name="Roscito J.G."/>
            <person name="Kirilenko B.M."/>
            <person name="Davalos L.M."/>
            <person name="Corthals A.P."/>
            <person name="Power M.L."/>
            <person name="Jones G."/>
            <person name="Ransome R.D."/>
            <person name="Dechmann D.K.N."/>
            <person name="Locatelli A.G."/>
            <person name="Puechmaille S.J."/>
            <person name="Fedrigo O."/>
            <person name="Jarvis E.D."/>
            <person name="Hiller M."/>
            <person name="Vernes S.C."/>
            <person name="Myers E.W."/>
            <person name="Teeling E.C."/>
        </authorList>
    </citation>
    <scope>NUCLEOTIDE SEQUENCE [LARGE SCALE GENOMIC DNA]</scope>
    <source>
        <strain evidence="2">Bat1K_MPI-CBG_1</strain>
    </source>
</reference>
<evidence type="ECO:0000256" key="1">
    <source>
        <dbReference type="SAM" id="MobiDB-lite"/>
    </source>
</evidence>
<gene>
    <name evidence="2" type="ORF">HJG60_009182</name>
</gene>
<feature type="compositionally biased region" description="Basic and acidic residues" evidence="1">
    <location>
        <begin position="103"/>
        <end position="119"/>
    </location>
</feature>
<evidence type="ECO:0000313" key="3">
    <source>
        <dbReference type="Proteomes" id="UP000664940"/>
    </source>
</evidence>
<feature type="region of interest" description="Disordered" evidence="1">
    <location>
        <begin position="65"/>
        <end position="84"/>
    </location>
</feature>
<sequence length="149" mass="16622">MFWTPADVISSPTSPSVTSHVPPASCRPMSTGQAFEPGTQQAWAEVPGKLGTSLAKFFGHFESQFPHPQGRRMTDATSQAHVGRQGTQVLLQPLSPRAGWRCSHPENPKEQLADEDKGFPRLAGDRQPCWRRTKVSGYEVQHREWQWAS</sequence>
<comment type="caution">
    <text evidence="2">The sequence shown here is derived from an EMBL/GenBank/DDBJ whole genome shotgun (WGS) entry which is preliminary data.</text>
</comment>
<dbReference type="EMBL" id="JABVXQ010000014">
    <property type="protein sequence ID" value="KAF6078334.1"/>
    <property type="molecule type" value="Genomic_DNA"/>
</dbReference>
<dbReference type="AlphaFoldDB" id="A0A834DFT1"/>
<accession>A0A834DFT1</accession>
<feature type="compositionally biased region" description="Low complexity" evidence="1">
    <location>
        <begin position="10"/>
        <end position="23"/>
    </location>
</feature>
<feature type="compositionally biased region" description="Polar residues" evidence="1">
    <location>
        <begin position="75"/>
        <end position="84"/>
    </location>
</feature>
<feature type="region of interest" description="Disordered" evidence="1">
    <location>
        <begin position="1"/>
        <end position="23"/>
    </location>
</feature>
<feature type="region of interest" description="Disordered" evidence="1">
    <location>
        <begin position="97"/>
        <end position="125"/>
    </location>
</feature>
<dbReference type="Proteomes" id="UP000664940">
    <property type="component" value="Unassembled WGS sequence"/>
</dbReference>